<sequence>MTSLGDEDNARRPLVEGVKDKEKCPEASTLRRASKQQARMLCSLLLSLSFLLPVQTQQQSDGSPTTLLAGQLTWSIDPLFSQGSRNVYFKLTLSYVFDPQCNLTSQMCMNATMPSLGALCTEQYVDKSSGENGGGPPKLQQQAETSCYSISTRDGNVRYNLKAVNGIPVLNVLLHHEVLVDQSVSGVFAYLCVPNGTLLRTCNGDRLPCALNSTLPIRGGFKDFGGFYEPYWTGFESYVNGTCTSSSMPAFETFVSLCSSAAAQDNCQGQYSGISNYYSPDPAVSPFVEVSQNPVYNMTYNLTYNKEQRWYFQYPAQEFYRAFTGNGSYVAPYPPFHLQASDEDGNLMAYFDYSWRDKFPTRESSNVHAECFTGDYVEGYSWPFAHIYPKLVEVGACNSFFDGDGSGGSQLKFDFDFAFYAPLNNSTTSWYKFLWLDNGQSVSRCSNVSQDNQFAFCSGNQVFTQHLVSTLDLPFSDVDNLANEDIGGSNYVANKSQWYWQASNATGKLTYVPAGSVVRSLFSAYVCYPGLQNQPPKFVNPVYVDGQFFSSSSRKFSKLPADYLLPPAETEKLCYVNSTCTLELVAQDFLVGSSLCADPECQNFDDVSLSEDVVQIELITEWTNWSGISLSTAHCESDSKRPCVWDSDCLPGDRCTGYQPDSSIQPFYGHCCDASMPCLSGAEPGTSRCIFDSDCPPAQQCVKPRCESNSNHNISGALKCYYTEFFSASDAGKVVQRCFIAKDPHGDKVWTGTPPAPSSFYPYVITGLCDPRLNPQRTCNVAGSEVVETATPSNTCSSYPVCFKIRIESNPPQFVHPTPLESNSLDEQGNPIPNQTDVAACEGYPIDLIIKAEDPDVGNNVRIFLHDFEIDTSVATSQDLQWMQTVENSYNFDFFSNRATPQYPPQCSGNPANDSFHGYDAYKVGVNAQQESILPLDGSIVKSVVSGYAQNVEYSRAPNISVHYTLEPSKRNGIILRLASATSDNEQNCRILSSSGVSYNGVSCRESILNMDQVICAYAYDDSRYQSKRWVGKRNPNSHNILKNLRDHSDGDMSTRHCWRVVLQAPPRFVTTWSTYSSSISPTCDLSAYANTLIRDSEVGKMLKAYNYTIFDLKCVGVGEDFSFEFVAQDPNRQDLVQIFILDDPGMPPGMRASQTYCVIRSPETNNPMCGATRIGEDLIRLDQNKSSRCSKAMLRLAWSPFREQLNRTFFVCARAQDSSTACVGKNRDATSRGWYGETACVELAVVPPVLSWQGYMVAQPDQIDVFVGCTVTLSISASAGQHYVADIGFVTKSNIKFSFSRPVISNAITSRVFVWRPSIGTEGSVHTVSFYTNDSIGIREPLWKNLVFSVQKCQYCIGNDILTMTHGLEYTDLNFIARYFNLEINWLHIWLLNGNRDAKGDQIFNGNPNYFQFKRIPQVTLNDFISNVNNSLILWLASRYKYRAHESLATIATSLGSSLKTLLKLNPDVQNPYIPLNNQSSVHSPYVCVLPCT</sequence>
<protein>
    <submittedName>
        <fullName evidence="2">Uncharacterized protein</fullName>
    </submittedName>
</protein>
<evidence type="ECO:0000313" key="2">
    <source>
        <dbReference type="EMBL" id="CAE2272724.1"/>
    </source>
</evidence>
<reference evidence="2" key="1">
    <citation type="submission" date="2021-01" db="EMBL/GenBank/DDBJ databases">
        <authorList>
            <person name="Corre E."/>
            <person name="Pelletier E."/>
            <person name="Niang G."/>
            <person name="Scheremetjew M."/>
            <person name="Finn R."/>
            <person name="Kale V."/>
            <person name="Holt S."/>
            <person name="Cochrane G."/>
            <person name="Meng A."/>
            <person name="Brown T."/>
            <person name="Cohen L."/>
        </authorList>
    </citation>
    <scope>NUCLEOTIDE SEQUENCE</scope>
    <source>
        <strain evidence="2">CCMP 2712</strain>
    </source>
</reference>
<gene>
    <name evidence="2" type="ORF">GTHE00462_LOCUS7307</name>
</gene>
<feature type="region of interest" description="Disordered" evidence="1">
    <location>
        <begin position="1"/>
        <end position="20"/>
    </location>
</feature>
<name>A0A7S4N982_GUITH</name>
<accession>A0A7S4N982</accession>
<proteinExistence type="predicted"/>
<dbReference type="EMBL" id="HBKN01009292">
    <property type="protein sequence ID" value="CAE2272724.1"/>
    <property type="molecule type" value="Transcribed_RNA"/>
</dbReference>
<evidence type="ECO:0000256" key="1">
    <source>
        <dbReference type="SAM" id="MobiDB-lite"/>
    </source>
</evidence>
<organism evidence="2">
    <name type="scientific">Guillardia theta</name>
    <name type="common">Cryptophyte</name>
    <name type="synonym">Cryptomonas phi</name>
    <dbReference type="NCBI Taxonomy" id="55529"/>
    <lineage>
        <taxon>Eukaryota</taxon>
        <taxon>Cryptophyceae</taxon>
        <taxon>Pyrenomonadales</taxon>
        <taxon>Geminigeraceae</taxon>
        <taxon>Guillardia</taxon>
    </lineage>
</organism>
<feature type="compositionally biased region" description="Basic and acidic residues" evidence="1">
    <location>
        <begin position="8"/>
        <end position="20"/>
    </location>
</feature>